<dbReference type="PANTHER" id="PTHR30033:SF1">
    <property type="entry name" value="FLAGELLAR HOOK-ASSOCIATED PROTEIN 1"/>
    <property type="match status" value="1"/>
</dbReference>
<dbReference type="PANTHER" id="PTHR30033">
    <property type="entry name" value="FLAGELLAR HOOK-ASSOCIATED PROTEIN 1"/>
    <property type="match status" value="1"/>
</dbReference>
<feature type="domain" description="Flagellar hook-associated protein FlgK helical" evidence="9">
    <location>
        <begin position="85"/>
        <end position="309"/>
    </location>
</feature>
<dbReference type="GO" id="GO:0009425">
    <property type="term" value="C:bacterial-type flagellum basal body"/>
    <property type="evidence" value="ECO:0007669"/>
    <property type="project" value="UniProtKB-SubCell"/>
</dbReference>
<dbReference type="SUPFAM" id="SSF64518">
    <property type="entry name" value="Phase 1 flagellin"/>
    <property type="match status" value="1"/>
</dbReference>
<dbReference type="GO" id="GO:0005198">
    <property type="term" value="F:structural molecule activity"/>
    <property type="evidence" value="ECO:0007669"/>
    <property type="project" value="InterPro"/>
</dbReference>
<keyword evidence="10" id="KW-0969">Cilium</keyword>
<protein>
    <recommendedName>
        <fullName evidence="4">Flagellar hook-associated protein 1</fullName>
    </recommendedName>
</protein>
<dbReference type="AlphaFoldDB" id="A0A1H0JGB9"/>
<evidence type="ECO:0000259" key="8">
    <source>
        <dbReference type="Pfam" id="PF06429"/>
    </source>
</evidence>
<dbReference type="STRING" id="1166073.SAMN05192530_106165"/>
<evidence type="ECO:0000256" key="4">
    <source>
        <dbReference type="ARBA" id="ARBA00016244"/>
    </source>
</evidence>
<comment type="subcellular location">
    <subcellularLocation>
        <location evidence="1">Bacterial flagellum basal body</location>
    </subcellularLocation>
    <subcellularLocation>
        <location evidence="2">Secreted</location>
    </subcellularLocation>
</comment>
<sequence>MSLSSALNTATQSLAASQAQTAIVSRNISNVNTPGATLKYANVVTGGNGGVEVRSISQSQNTALFRNALDTNAVLAKSTAVSDGLARINDLIGDTDKNGSPAAKIAALSDAMQDFATTPASDSVARTAVFAARDVAANISDAYGAVDQLRRDADDALSVAADDMNAILAKIEKLNVRIVAGTAGKTDVTDEVDERNRLITQLSGYVGVSVQTRENDDVALYTDSGVTLLDRTARKIEFARTYPLADGKAGNAFKIDGTTVTGASSVMPLTSGKVAGLVQLRDETTVTYQAQLDTMADGLVAAFQEVNATNPADKQQGLFQSTKFGQAGSARSLSVAAAALADPFTIRDGGINGANFEADVRGSGDNSNLNARIANLAASLPRQIDGSPVEGSLVSFAASSLSWLQGARSDAMDKVDYQKTLLDRTNETLSNATGINLDTELTKLLDLQRSYQASSKIITTVDAMMNALLTAI</sequence>
<evidence type="ECO:0000256" key="5">
    <source>
        <dbReference type="ARBA" id="ARBA00022525"/>
    </source>
</evidence>
<accession>A0A1H0JGB9</accession>
<dbReference type="Proteomes" id="UP000198793">
    <property type="component" value="Unassembled WGS sequence"/>
</dbReference>
<dbReference type="InterPro" id="IPR001444">
    <property type="entry name" value="Flag_bb_rod_N"/>
</dbReference>
<dbReference type="GO" id="GO:0044780">
    <property type="term" value="P:bacterial-type flagellum assembly"/>
    <property type="evidence" value="ECO:0007669"/>
    <property type="project" value="InterPro"/>
</dbReference>
<dbReference type="EMBL" id="FNIT01000006">
    <property type="protein sequence ID" value="SDO42553.1"/>
    <property type="molecule type" value="Genomic_DNA"/>
</dbReference>
<comment type="similarity">
    <text evidence="3">Belongs to the flagella basal body rod proteins family.</text>
</comment>
<reference evidence="10 11" key="1">
    <citation type="submission" date="2016-10" db="EMBL/GenBank/DDBJ databases">
        <authorList>
            <person name="de Groot N.N."/>
        </authorList>
    </citation>
    <scope>NUCLEOTIDE SEQUENCE [LARGE SCALE GENOMIC DNA]</scope>
    <source>
        <strain evidence="11">L7-484,KACC 16230,DSM 25025</strain>
    </source>
</reference>
<evidence type="ECO:0000313" key="10">
    <source>
        <dbReference type="EMBL" id="SDO42553.1"/>
    </source>
</evidence>
<dbReference type="InterPro" id="IPR002371">
    <property type="entry name" value="FlgK"/>
</dbReference>
<dbReference type="Pfam" id="PF06429">
    <property type="entry name" value="Flg_bbr_C"/>
    <property type="match status" value="1"/>
</dbReference>
<dbReference type="GO" id="GO:0009424">
    <property type="term" value="C:bacterial-type flagellum hook"/>
    <property type="evidence" value="ECO:0007669"/>
    <property type="project" value="InterPro"/>
</dbReference>
<evidence type="ECO:0000256" key="6">
    <source>
        <dbReference type="ARBA" id="ARBA00023143"/>
    </source>
</evidence>
<keyword evidence="10" id="KW-0966">Cell projection</keyword>
<gene>
    <name evidence="10" type="ORF">SAMN05192530_106165</name>
</gene>
<feature type="domain" description="Flagellar basal-body/hook protein C-terminal" evidence="8">
    <location>
        <begin position="433"/>
        <end position="469"/>
    </location>
</feature>
<feature type="domain" description="Flagellar basal body rod protein N-terminal" evidence="7">
    <location>
        <begin position="7"/>
        <end position="37"/>
    </location>
</feature>
<dbReference type="RefSeq" id="WP_090674491.1">
    <property type="nucleotide sequence ID" value="NZ_FNIT01000006.1"/>
</dbReference>
<keyword evidence="6" id="KW-0975">Bacterial flagellum</keyword>
<dbReference type="InterPro" id="IPR010930">
    <property type="entry name" value="Flg_bb/hook_C_dom"/>
</dbReference>
<evidence type="ECO:0000259" key="7">
    <source>
        <dbReference type="Pfam" id="PF00460"/>
    </source>
</evidence>
<dbReference type="GO" id="GO:0005576">
    <property type="term" value="C:extracellular region"/>
    <property type="evidence" value="ECO:0007669"/>
    <property type="project" value="UniProtKB-SubCell"/>
</dbReference>
<evidence type="ECO:0000256" key="1">
    <source>
        <dbReference type="ARBA" id="ARBA00004117"/>
    </source>
</evidence>
<evidence type="ECO:0000256" key="2">
    <source>
        <dbReference type="ARBA" id="ARBA00004613"/>
    </source>
</evidence>
<evidence type="ECO:0000313" key="11">
    <source>
        <dbReference type="Proteomes" id="UP000198793"/>
    </source>
</evidence>
<evidence type="ECO:0000259" key="9">
    <source>
        <dbReference type="Pfam" id="PF22638"/>
    </source>
</evidence>
<organism evidence="10 11">
    <name type="scientific">Aureimonas jatrophae</name>
    <dbReference type="NCBI Taxonomy" id="1166073"/>
    <lineage>
        <taxon>Bacteria</taxon>
        <taxon>Pseudomonadati</taxon>
        <taxon>Pseudomonadota</taxon>
        <taxon>Alphaproteobacteria</taxon>
        <taxon>Hyphomicrobiales</taxon>
        <taxon>Aurantimonadaceae</taxon>
        <taxon>Aureimonas</taxon>
    </lineage>
</organism>
<proteinExistence type="inferred from homology"/>
<dbReference type="Pfam" id="PF00460">
    <property type="entry name" value="Flg_bb_rod"/>
    <property type="match status" value="1"/>
</dbReference>
<keyword evidence="5" id="KW-0964">Secreted</keyword>
<name>A0A1H0JGB9_9HYPH</name>
<dbReference type="OrthoDB" id="7181295at2"/>
<dbReference type="NCBIfam" id="TIGR02492">
    <property type="entry name" value="flgK_ends"/>
    <property type="match status" value="1"/>
</dbReference>
<evidence type="ECO:0000256" key="3">
    <source>
        <dbReference type="ARBA" id="ARBA00009677"/>
    </source>
</evidence>
<dbReference type="Pfam" id="PF22638">
    <property type="entry name" value="FlgK_D1"/>
    <property type="match status" value="1"/>
</dbReference>
<dbReference type="InterPro" id="IPR053927">
    <property type="entry name" value="FlgK_helical"/>
</dbReference>
<keyword evidence="10" id="KW-0282">Flagellum</keyword>
<keyword evidence="11" id="KW-1185">Reference proteome</keyword>